<dbReference type="RefSeq" id="WP_014928979.1">
    <property type="nucleotide sequence ID" value="NZ_NGFO01000029.1"/>
</dbReference>
<organism evidence="3 4">
    <name type="scientific">Gordonia lacunae</name>
    <dbReference type="NCBI Taxonomy" id="417102"/>
    <lineage>
        <taxon>Bacteria</taxon>
        <taxon>Bacillati</taxon>
        <taxon>Actinomycetota</taxon>
        <taxon>Actinomycetes</taxon>
        <taxon>Mycobacteriales</taxon>
        <taxon>Gordoniaceae</taxon>
        <taxon>Gordonia</taxon>
    </lineage>
</organism>
<sequence length="218" mass="21652">MNKTAMTIAVAAVSMGAVASGFAAGTAEAQPGHQRSWVTDDGWKASIASTHEKVQKVAPLSSVPTSREAFMSMRAVSTLAPPAGQAGSPITGELEAGYMIGCAVQLESVTGSVGASLGIGGSGGGGVSATGPSGNLSISPQALLQPSLSVTMSPGKITTIAFDKKAVGAGRASTTTREGHISIDGCAGPVAVRSYAILKTSTPKANDGNAVYGRVVYL</sequence>
<dbReference type="InterPro" id="IPR036435">
    <property type="entry name" value="Leukocidin/porin_MspA_sf"/>
</dbReference>
<dbReference type="AlphaFoldDB" id="A0A243Q7X1"/>
<name>A0A243Q7X1_9ACTN</name>
<dbReference type="Pfam" id="PF09203">
    <property type="entry name" value="MspA"/>
    <property type="match status" value="1"/>
</dbReference>
<dbReference type="STRING" id="417102.CA982_20650"/>
<dbReference type="EMBL" id="NGFO01000029">
    <property type="protein sequence ID" value="OUC76658.1"/>
    <property type="molecule type" value="Genomic_DNA"/>
</dbReference>
<keyword evidence="1 2" id="KW-0732">Signal</keyword>
<gene>
    <name evidence="3" type="ORF">CA982_20650</name>
</gene>
<proteinExistence type="predicted"/>
<reference evidence="3 4" key="1">
    <citation type="submission" date="2017-05" db="EMBL/GenBank/DDBJ databases">
        <title>Biotechnological potential of actinobacteria isolated from South African environments.</title>
        <authorList>
            <person name="Le Roes-Hill M."/>
            <person name="Prins A."/>
            <person name="Durrell K.A."/>
        </authorList>
    </citation>
    <scope>NUCLEOTIDE SEQUENCE [LARGE SCALE GENOMIC DNA]</scope>
    <source>
        <strain evidence="3">BS2</strain>
    </source>
</reference>
<dbReference type="SUPFAM" id="SSF56959">
    <property type="entry name" value="Leukocidin-like"/>
    <property type="match status" value="1"/>
</dbReference>
<dbReference type="Gene3D" id="2.60.40.1650">
    <property type="entry name" value="Porin MspA (Ig-like beta-sandwich domain)"/>
    <property type="match status" value="1"/>
</dbReference>
<evidence type="ECO:0000256" key="2">
    <source>
        <dbReference type="SAM" id="SignalP"/>
    </source>
</evidence>
<feature type="chain" id="PRO_5038916821" description="MspA family protein" evidence="2">
    <location>
        <begin position="20"/>
        <end position="218"/>
    </location>
</feature>
<accession>A0A243Q7X1</accession>
<dbReference type="Proteomes" id="UP000194632">
    <property type="component" value="Unassembled WGS sequence"/>
</dbReference>
<dbReference type="InterPro" id="IPR015286">
    <property type="entry name" value="Porin_fam_mycobact-type"/>
</dbReference>
<evidence type="ECO:0000313" key="3">
    <source>
        <dbReference type="EMBL" id="OUC76658.1"/>
    </source>
</evidence>
<dbReference type="OrthoDB" id="4374453at2"/>
<evidence type="ECO:0000256" key="1">
    <source>
        <dbReference type="ARBA" id="ARBA00022729"/>
    </source>
</evidence>
<evidence type="ECO:0000313" key="4">
    <source>
        <dbReference type="Proteomes" id="UP000194632"/>
    </source>
</evidence>
<protein>
    <recommendedName>
        <fullName evidence="5">MspA family protein</fullName>
    </recommendedName>
</protein>
<keyword evidence="4" id="KW-1185">Reference proteome</keyword>
<feature type="signal peptide" evidence="2">
    <location>
        <begin position="1"/>
        <end position="19"/>
    </location>
</feature>
<evidence type="ECO:0008006" key="5">
    <source>
        <dbReference type="Google" id="ProtNLM"/>
    </source>
</evidence>
<comment type="caution">
    <text evidence="3">The sequence shown here is derived from an EMBL/GenBank/DDBJ whole genome shotgun (WGS) entry which is preliminary data.</text>
</comment>